<reference evidence="1 2" key="1">
    <citation type="submission" date="2018-10" db="EMBL/GenBank/DDBJ databases">
        <title>Fifty Aureobasidium pullulans genomes reveal a recombining polyextremotolerant generalist.</title>
        <authorList>
            <person name="Gostincar C."/>
            <person name="Turk M."/>
            <person name="Zajc J."/>
            <person name="Gunde-Cimerman N."/>
        </authorList>
    </citation>
    <scope>NUCLEOTIDE SEQUENCE [LARGE SCALE GENOMIC DNA]</scope>
    <source>
        <strain evidence="1 2">EXF-3863</strain>
    </source>
</reference>
<dbReference type="Proteomes" id="UP000308005">
    <property type="component" value="Unassembled WGS sequence"/>
</dbReference>
<organism evidence="1 2">
    <name type="scientific">Aureobasidium pullulans</name>
    <name type="common">Black yeast</name>
    <name type="synonym">Pullularia pullulans</name>
    <dbReference type="NCBI Taxonomy" id="5580"/>
    <lineage>
        <taxon>Eukaryota</taxon>
        <taxon>Fungi</taxon>
        <taxon>Dikarya</taxon>
        <taxon>Ascomycota</taxon>
        <taxon>Pezizomycotina</taxon>
        <taxon>Dothideomycetes</taxon>
        <taxon>Dothideomycetidae</taxon>
        <taxon>Dothideales</taxon>
        <taxon>Saccotheciaceae</taxon>
        <taxon>Aureobasidium</taxon>
    </lineage>
</organism>
<evidence type="ECO:0008006" key="3">
    <source>
        <dbReference type="Google" id="ProtNLM"/>
    </source>
</evidence>
<name>A0A4S9S5E2_AURPU</name>
<sequence>MPLVKIDMIRGVRTPEEIKKLADVVQEIMLDKFAAPARDRYQVITQHEPYELIFEDTGLSIPRTDKLILIQIFQQGRDAEKKQAIYAALAERLGTFLPLSHYS</sequence>
<dbReference type="AlphaFoldDB" id="A0A4S9S5E2"/>
<proteinExistence type="predicted"/>
<dbReference type="InterPro" id="IPR014347">
    <property type="entry name" value="Tautomerase/MIF_sf"/>
</dbReference>
<dbReference type="EMBL" id="QZBM01001181">
    <property type="protein sequence ID" value="THZ05698.1"/>
    <property type="molecule type" value="Genomic_DNA"/>
</dbReference>
<dbReference type="SUPFAM" id="SSF55331">
    <property type="entry name" value="Tautomerase/MIF"/>
    <property type="match status" value="1"/>
</dbReference>
<accession>A0A4S9S5E2</accession>
<dbReference type="PANTHER" id="PTHR38460">
    <property type="entry name" value="TAUTOMERASE YOLI-RELATED"/>
    <property type="match status" value="1"/>
</dbReference>
<dbReference type="Gene3D" id="3.30.429.10">
    <property type="entry name" value="Macrophage Migration Inhibitory Factor"/>
    <property type="match status" value="1"/>
</dbReference>
<protein>
    <recommendedName>
        <fullName evidence="3">4-oxalocrotonate tautomerase domain-containing protein</fullName>
    </recommendedName>
</protein>
<dbReference type="Pfam" id="PF14552">
    <property type="entry name" value="Tautomerase_2"/>
    <property type="match status" value="1"/>
</dbReference>
<evidence type="ECO:0000313" key="1">
    <source>
        <dbReference type="EMBL" id="THZ05698.1"/>
    </source>
</evidence>
<dbReference type="PANTHER" id="PTHR38460:SF1">
    <property type="entry name" value="TAUTOMERASE YOLI-RELATED"/>
    <property type="match status" value="1"/>
</dbReference>
<evidence type="ECO:0000313" key="2">
    <source>
        <dbReference type="Proteomes" id="UP000308005"/>
    </source>
</evidence>
<gene>
    <name evidence="1" type="ORF">D6C91_10481</name>
</gene>
<comment type="caution">
    <text evidence="1">The sequence shown here is derived from an EMBL/GenBank/DDBJ whole genome shotgun (WGS) entry which is preliminary data.</text>
</comment>
<dbReference type="InterPro" id="IPR037479">
    <property type="entry name" value="Tauto_MSAD"/>
</dbReference>